<dbReference type="AlphaFoldDB" id="A0A380KB49"/>
<name>A0A380KB49_9STRE</name>
<evidence type="ECO:0000256" key="1">
    <source>
        <dbReference type="SAM" id="Phobius"/>
    </source>
</evidence>
<dbReference type="EMBL" id="UHFN01000007">
    <property type="protein sequence ID" value="SUN62302.1"/>
    <property type="molecule type" value="Genomic_DNA"/>
</dbReference>
<protein>
    <submittedName>
        <fullName evidence="2">Uncharacterized protein</fullName>
    </submittedName>
</protein>
<feature type="transmembrane region" description="Helical" evidence="1">
    <location>
        <begin position="32"/>
        <end position="50"/>
    </location>
</feature>
<evidence type="ECO:0000313" key="3">
    <source>
        <dbReference type="Proteomes" id="UP000254924"/>
    </source>
</evidence>
<keyword evidence="1" id="KW-1133">Transmembrane helix</keyword>
<keyword evidence="1" id="KW-0472">Membrane</keyword>
<dbReference type="Proteomes" id="UP000254924">
    <property type="component" value="Unassembled WGS sequence"/>
</dbReference>
<dbReference type="GeneID" id="78358004"/>
<reference evidence="2 3" key="1">
    <citation type="submission" date="2018-06" db="EMBL/GenBank/DDBJ databases">
        <authorList>
            <consortium name="Pathogen Informatics"/>
            <person name="Doyle S."/>
        </authorList>
    </citation>
    <scope>NUCLEOTIDE SEQUENCE [LARGE SCALE GENOMIC DNA]</scope>
    <source>
        <strain evidence="2 3">NCTC12224</strain>
    </source>
</reference>
<evidence type="ECO:0000313" key="2">
    <source>
        <dbReference type="EMBL" id="SUN62302.1"/>
    </source>
</evidence>
<proteinExistence type="predicted"/>
<keyword evidence="3" id="KW-1185">Reference proteome</keyword>
<organism evidence="2 3">
    <name type="scientific">Streptococcus hyointestinalis</name>
    <dbReference type="NCBI Taxonomy" id="1337"/>
    <lineage>
        <taxon>Bacteria</taxon>
        <taxon>Bacillati</taxon>
        <taxon>Bacillota</taxon>
        <taxon>Bacilli</taxon>
        <taxon>Lactobacillales</taxon>
        <taxon>Streptococcaceae</taxon>
        <taxon>Streptococcus</taxon>
    </lineage>
</organism>
<gene>
    <name evidence="2" type="ORF">NCTC12224_01805</name>
</gene>
<dbReference type="RefSeq" id="WP_172605565.1">
    <property type="nucleotide sequence ID" value="NZ_JBCLSK010000027.1"/>
</dbReference>
<sequence length="54" mass="6239">MSKNELLEKEINDTIDGARAELPEHEKKKKPLFYTLIIILITIAVLYSLLRSLL</sequence>
<accession>A0A380KB49</accession>
<keyword evidence="1" id="KW-0812">Transmembrane</keyword>